<dbReference type="Proteomes" id="UP000278746">
    <property type="component" value="Unassembled WGS sequence"/>
</dbReference>
<protein>
    <submittedName>
        <fullName evidence="1">Uncharacterized protein</fullName>
    </submittedName>
</protein>
<evidence type="ECO:0000313" key="1">
    <source>
        <dbReference type="EMBL" id="RNA66947.1"/>
    </source>
</evidence>
<name>A0A3M7TPK0_9BACI</name>
<accession>A0A3M7TPK0</accession>
<reference evidence="1 2" key="1">
    <citation type="submission" date="2018-10" db="EMBL/GenBank/DDBJ databases">
        <title>Bacillus Keqinensis sp. nov., a moderately halophilic bacterium isolated from a saline-alkaline lake.</title>
        <authorList>
            <person name="Wang H."/>
        </authorList>
    </citation>
    <scope>NUCLEOTIDE SEQUENCE [LARGE SCALE GENOMIC DNA]</scope>
    <source>
        <strain evidence="1 2">KQ-3</strain>
    </source>
</reference>
<evidence type="ECO:0000313" key="2">
    <source>
        <dbReference type="Proteomes" id="UP000278746"/>
    </source>
</evidence>
<organism evidence="1 2">
    <name type="scientific">Alteribacter keqinensis</name>
    <dbReference type="NCBI Taxonomy" id="2483800"/>
    <lineage>
        <taxon>Bacteria</taxon>
        <taxon>Bacillati</taxon>
        <taxon>Bacillota</taxon>
        <taxon>Bacilli</taxon>
        <taxon>Bacillales</taxon>
        <taxon>Bacillaceae</taxon>
        <taxon>Alteribacter</taxon>
    </lineage>
</organism>
<proteinExistence type="predicted"/>
<dbReference type="EMBL" id="RHIB01000003">
    <property type="protein sequence ID" value="RNA66947.1"/>
    <property type="molecule type" value="Genomic_DNA"/>
</dbReference>
<comment type="caution">
    <text evidence="1">The sequence shown here is derived from an EMBL/GenBank/DDBJ whole genome shotgun (WGS) entry which is preliminary data.</text>
</comment>
<gene>
    <name evidence="1" type="ORF">EBO34_17260</name>
</gene>
<dbReference type="AlphaFoldDB" id="A0A3M7TPK0"/>
<sequence>MAGLLFLCVEGEGWLGKVVDKSGKVVEMCVVGGQSVRGGHFWICLKEAALVKELLRPNGQKIWNESTYISPYVICPVKPIVNE</sequence>
<keyword evidence="2" id="KW-1185">Reference proteome</keyword>